<dbReference type="PANTHER" id="PTHR43540:SF7">
    <property type="entry name" value="ISOCHORISMATASE FAMILY PROTEIN YECD"/>
    <property type="match status" value="1"/>
</dbReference>
<sequence>MIETLNLKKCAFVAIDLQKGILNSGTLTPYLASEVLQKNEQLVAALLEKLGLVALVKVDATTFGYLNFDLKKRQPLTLAKDYDELALKIENSTKANVVTITKHNPGAFFGTDLDLQLRRRGIDTLILTGVATENGVYATALDAYQFGYRVIVVEDACSSRDEELHRIFMTKLYPKISLVTSSTELLGTFV</sequence>
<dbReference type="EMBL" id="JAFLVT010000023">
    <property type="protein sequence ID" value="MBO0450578.1"/>
    <property type="molecule type" value="Genomic_DNA"/>
</dbReference>
<dbReference type="SUPFAM" id="SSF52499">
    <property type="entry name" value="Isochorismatase-like hydrolases"/>
    <property type="match status" value="1"/>
</dbReference>
<evidence type="ECO:0000313" key="4">
    <source>
        <dbReference type="EMBL" id="MBO0450578.1"/>
    </source>
</evidence>
<proteinExistence type="inferred from homology"/>
<dbReference type="Gene3D" id="3.40.50.850">
    <property type="entry name" value="Isochorismatase-like"/>
    <property type="match status" value="1"/>
</dbReference>
<evidence type="ECO:0000313" key="5">
    <source>
        <dbReference type="Proteomes" id="UP000664256"/>
    </source>
</evidence>
<dbReference type="InterPro" id="IPR050272">
    <property type="entry name" value="Isochorismatase-like_hydrls"/>
</dbReference>
<comment type="caution">
    <text evidence="4">The sequence shown here is derived from an EMBL/GenBank/DDBJ whole genome shotgun (WGS) entry which is preliminary data.</text>
</comment>
<name>A0ABS3HBN2_9ENTE</name>
<dbReference type="InterPro" id="IPR036380">
    <property type="entry name" value="Isochorismatase-like_sf"/>
</dbReference>
<comment type="similarity">
    <text evidence="1">Belongs to the isochorismatase family.</text>
</comment>
<dbReference type="InterPro" id="IPR000868">
    <property type="entry name" value="Isochorismatase-like_dom"/>
</dbReference>
<gene>
    <name evidence="4" type="ORF">JZO76_13780</name>
</gene>
<reference evidence="4 5" key="1">
    <citation type="submission" date="2021-03" db="EMBL/GenBank/DDBJ databases">
        <title>Enterococcal diversity collection.</title>
        <authorList>
            <person name="Gilmore M.S."/>
            <person name="Schwartzman J."/>
            <person name="Van Tyne D."/>
            <person name="Martin M."/>
            <person name="Earl A.M."/>
            <person name="Manson A.L."/>
            <person name="Straub T."/>
            <person name="Salamzade R."/>
            <person name="Saavedra J."/>
            <person name="Lebreton F."/>
            <person name="Prichula J."/>
            <person name="Schaufler K."/>
            <person name="Gaca A."/>
            <person name="Sgardioli B."/>
            <person name="Wagenaar J."/>
            <person name="Strong T."/>
        </authorList>
    </citation>
    <scope>NUCLEOTIDE SEQUENCE [LARGE SCALE GENOMIC DNA]</scope>
    <source>
        <strain evidence="4 5">MJM12</strain>
    </source>
</reference>
<keyword evidence="2" id="KW-0378">Hydrolase</keyword>
<evidence type="ECO:0000256" key="1">
    <source>
        <dbReference type="ARBA" id="ARBA00006336"/>
    </source>
</evidence>
<keyword evidence="5" id="KW-1185">Reference proteome</keyword>
<feature type="domain" description="Isochorismatase-like" evidence="3">
    <location>
        <begin position="10"/>
        <end position="183"/>
    </location>
</feature>
<dbReference type="Proteomes" id="UP000664256">
    <property type="component" value="Unassembled WGS sequence"/>
</dbReference>
<accession>A0ABS3HBN2</accession>
<dbReference type="Pfam" id="PF00857">
    <property type="entry name" value="Isochorismatase"/>
    <property type="match status" value="1"/>
</dbReference>
<evidence type="ECO:0000259" key="3">
    <source>
        <dbReference type="Pfam" id="PF00857"/>
    </source>
</evidence>
<evidence type="ECO:0000256" key="2">
    <source>
        <dbReference type="ARBA" id="ARBA00022801"/>
    </source>
</evidence>
<dbReference type="CDD" id="cd00431">
    <property type="entry name" value="cysteine_hydrolases"/>
    <property type="match status" value="1"/>
</dbReference>
<organism evidence="4 5">
    <name type="scientific">Candidatus Enterococcus myersii</name>
    <dbReference type="NCBI Taxonomy" id="2815322"/>
    <lineage>
        <taxon>Bacteria</taxon>
        <taxon>Bacillati</taxon>
        <taxon>Bacillota</taxon>
        <taxon>Bacilli</taxon>
        <taxon>Lactobacillales</taxon>
        <taxon>Enterococcaceae</taxon>
        <taxon>Enterococcus</taxon>
    </lineage>
</organism>
<protein>
    <submittedName>
        <fullName evidence="4">Isochorismatase family protein</fullName>
    </submittedName>
</protein>
<dbReference type="RefSeq" id="WP_206905785.1">
    <property type="nucleotide sequence ID" value="NZ_JAFLVT010000023.1"/>
</dbReference>
<dbReference type="PANTHER" id="PTHR43540">
    <property type="entry name" value="PEROXYUREIDOACRYLATE/UREIDOACRYLATE AMIDOHYDROLASE-RELATED"/>
    <property type="match status" value="1"/>
</dbReference>